<comment type="cofactor">
    <cofactor evidence="1">
        <name>thiamine diphosphate</name>
        <dbReference type="ChEBI" id="CHEBI:58937"/>
    </cofactor>
</comment>
<dbReference type="InterPro" id="IPR020826">
    <property type="entry name" value="Transketolase_BS"/>
</dbReference>
<feature type="domain" description="Transketolase-like pyrimidine-binding" evidence="5">
    <location>
        <begin position="13"/>
        <end position="178"/>
    </location>
</feature>
<name>C4FJD3_9AQUI</name>
<evidence type="ECO:0000256" key="1">
    <source>
        <dbReference type="ARBA" id="ARBA00001964"/>
    </source>
</evidence>
<dbReference type="Gene3D" id="3.40.50.920">
    <property type="match status" value="1"/>
</dbReference>
<dbReference type="InterPro" id="IPR009014">
    <property type="entry name" value="Transketo_C/PFOR_II"/>
</dbReference>
<dbReference type="SMART" id="SM00861">
    <property type="entry name" value="Transket_pyr"/>
    <property type="match status" value="1"/>
</dbReference>
<dbReference type="EMBL" id="ABZS01000050">
    <property type="protein sequence ID" value="EEP60819.1"/>
    <property type="molecule type" value="Genomic_DNA"/>
</dbReference>
<dbReference type="PROSITE" id="PS00802">
    <property type="entry name" value="TRANSKETOLASE_2"/>
    <property type="match status" value="1"/>
</dbReference>
<dbReference type="Proteomes" id="UP000005540">
    <property type="component" value="Unassembled WGS sequence"/>
</dbReference>
<dbReference type="GO" id="GO:0004802">
    <property type="term" value="F:transketolase activity"/>
    <property type="evidence" value="ECO:0007669"/>
    <property type="project" value="UniProtKB-EC"/>
</dbReference>
<dbReference type="CDD" id="cd07033">
    <property type="entry name" value="TPP_PYR_DXS_TK_like"/>
    <property type="match status" value="1"/>
</dbReference>
<evidence type="ECO:0000256" key="2">
    <source>
        <dbReference type="ARBA" id="ARBA00007131"/>
    </source>
</evidence>
<evidence type="ECO:0000256" key="3">
    <source>
        <dbReference type="ARBA" id="ARBA00022679"/>
    </source>
</evidence>
<gene>
    <name evidence="6" type="ORF">SULYE_0680</name>
</gene>
<reference evidence="6 7" key="1">
    <citation type="submission" date="2009-04" db="EMBL/GenBank/DDBJ databases">
        <authorList>
            <person name="Reysenbach A.-L."/>
            <person name="Heidelberg J.F."/>
            <person name="Nelson W.C."/>
        </authorList>
    </citation>
    <scope>NUCLEOTIDE SEQUENCE [LARGE SCALE GENOMIC DNA]</scope>
    <source>
        <strain evidence="6 7">SS-5</strain>
    </source>
</reference>
<dbReference type="Pfam" id="PF02779">
    <property type="entry name" value="Transket_pyr"/>
    <property type="match status" value="1"/>
</dbReference>
<organism evidence="6 7">
    <name type="scientific">Sulfurihydrogenibium yellowstonense SS-5</name>
    <dbReference type="NCBI Taxonomy" id="432331"/>
    <lineage>
        <taxon>Bacteria</taxon>
        <taxon>Pseudomonadati</taxon>
        <taxon>Aquificota</taxon>
        <taxon>Aquificia</taxon>
        <taxon>Aquificales</taxon>
        <taxon>Hydrogenothermaceae</taxon>
        <taxon>Sulfurihydrogenibium</taxon>
    </lineage>
</organism>
<dbReference type="SUPFAM" id="SSF52922">
    <property type="entry name" value="TK C-terminal domain-like"/>
    <property type="match status" value="1"/>
</dbReference>
<dbReference type="Pfam" id="PF02780">
    <property type="entry name" value="Transketolase_C"/>
    <property type="match status" value="1"/>
</dbReference>
<accession>C4FJD3</accession>
<dbReference type="InterPro" id="IPR051157">
    <property type="entry name" value="PDH/Transketolase"/>
</dbReference>
<dbReference type="InterPro" id="IPR029061">
    <property type="entry name" value="THDP-binding"/>
</dbReference>
<keyword evidence="3 6" id="KW-0808">Transferase</keyword>
<dbReference type="Gene3D" id="3.40.50.970">
    <property type="match status" value="1"/>
</dbReference>
<dbReference type="FunFam" id="3.40.50.970:FF:000129">
    <property type="entry name" value="Transketolase"/>
    <property type="match status" value="1"/>
</dbReference>
<proteinExistence type="inferred from homology"/>
<evidence type="ECO:0000313" key="6">
    <source>
        <dbReference type="EMBL" id="EEP60819.1"/>
    </source>
</evidence>
<dbReference type="EC" id="2.2.1.1" evidence="6"/>
<dbReference type="OrthoDB" id="9803371at2"/>
<dbReference type="RefSeq" id="WP_007546419.1">
    <property type="nucleotide sequence ID" value="NZ_ABZS01000050.1"/>
</dbReference>
<dbReference type="InterPro" id="IPR005475">
    <property type="entry name" value="Transketolase-like_Pyr-bd"/>
</dbReference>
<keyword evidence="4" id="KW-0786">Thiamine pyrophosphate</keyword>
<dbReference type="AlphaFoldDB" id="C4FJD3"/>
<dbReference type="PANTHER" id="PTHR43825">
    <property type="entry name" value="PYRUVATE DEHYDROGENASE E1 COMPONENT"/>
    <property type="match status" value="1"/>
</dbReference>
<dbReference type="PANTHER" id="PTHR43825:SF1">
    <property type="entry name" value="TRANSKETOLASE-LIKE PYRIMIDINE-BINDING DOMAIN-CONTAINING PROTEIN"/>
    <property type="match status" value="1"/>
</dbReference>
<keyword evidence="7" id="KW-1185">Reference proteome</keyword>
<evidence type="ECO:0000313" key="7">
    <source>
        <dbReference type="Proteomes" id="UP000005540"/>
    </source>
</evidence>
<dbReference type="SUPFAM" id="SSF52518">
    <property type="entry name" value="Thiamin diphosphate-binding fold (THDP-binding)"/>
    <property type="match status" value="1"/>
</dbReference>
<comment type="similarity">
    <text evidence="2">Belongs to the transketolase family.</text>
</comment>
<evidence type="ECO:0000256" key="4">
    <source>
        <dbReference type="ARBA" id="ARBA00023052"/>
    </source>
</evidence>
<sequence length="322" mass="35472">MAEKIDINKLPKKALRDTYGEVLVELGKIDPEMVVLDADLSESTRTHKFHVAYPDRFFNAGIAEQNLIGIAAGLAYTGRTVYASSFAIFIAGRPWEIIRQQIAYNKLNVKLVASHGGVSVGQDGASHQMNEDVSLMRTLPNMNVIVPADSVEMEKVLKKVHWIKEPFYIRMGREKFPVILPENYEFELGKGYVLKEGKDVSVIACGVMVSMALQAAYELEDEGIDVEVINMSSIKPIDKDLIIQTAKKTGAVVTSEEHSIIGGLGSAVAEVLAENYPTILVRHGVEDRFGISGPAWEVMEELGLSVSGLKKKIKEALTKKVR</sequence>
<comment type="caution">
    <text evidence="6">The sequence shown here is derived from an EMBL/GenBank/DDBJ whole genome shotgun (WGS) entry which is preliminary data.</text>
</comment>
<protein>
    <submittedName>
        <fullName evidence="6">Transketolase</fullName>
        <ecNumber evidence="6">2.2.1.1</ecNumber>
    </submittedName>
</protein>
<dbReference type="InterPro" id="IPR033248">
    <property type="entry name" value="Transketolase_C"/>
</dbReference>
<evidence type="ECO:0000259" key="5">
    <source>
        <dbReference type="SMART" id="SM00861"/>
    </source>
</evidence>